<dbReference type="Proteomes" id="UP000322699">
    <property type="component" value="Unassembled WGS sequence"/>
</dbReference>
<dbReference type="GO" id="GO:0016787">
    <property type="term" value="F:hydrolase activity"/>
    <property type="evidence" value="ECO:0007669"/>
    <property type="project" value="UniProtKB-KW"/>
</dbReference>
<name>A0A5B1CCU7_9BACT</name>
<dbReference type="OrthoDB" id="9790435at2"/>
<dbReference type="EMBL" id="VRLW01000001">
    <property type="protein sequence ID" value="KAA1257785.1"/>
    <property type="molecule type" value="Genomic_DNA"/>
</dbReference>
<organism evidence="3 4">
    <name type="scientific">Rubripirellula obstinata</name>
    <dbReference type="NCBI Taxonomy" id="406547"/>
    <lineage>
        <taxon>Bacteria</taxon>
        <taxon>Pseudomonadati</taxon>
        <taxon>Planctomycetota</taxon>
        <taxon>Planctomycetia</taxon>
        <taxon>Pirellulales</taxon>
        <taxon>Pirellulaceae</taxon>
        <taxon>Rubripirellula</taxon>
    </lineage>
</organism>
<keyword evidence="4" id="KW-1185">Reference proteome</keyword>
<dbReference type="AlphaFoldDB" id="A0A5B1CCU7"/>
<evidence type="ECO:0000313" key="4">
    <source>
        <dbReference type="Proteomes" id="UP000322699"/>
    </source>
</evidence>
<dbReference type="InterPro" id="IPR028051">
    <property type="entry name" value="CheX-like_dom"/>
</dbReference>
<dbReference type="CDD" id="cd17906">
    <property type="entry name" value="CheX"/>
    <property type="match status" value="1"/>
</dbReference>
<dbReference type="EC" id="3.-.-.-" evidence="3"/>
<dbReference type="Gene3D" id="3.40.1550.10">
    <property type="entry name" value="CheC-like"/>
    <property type="match status" value="1"/>
</dbReference>
<keyword evidence="1" id="KW-0145">Chemotaxis</keyword>
<feature type="domain" description="Chemotaxis phosphatase CheX-like" evidence="2">
    <location>
        <begin position="54"/>
        <end position="139"/>
    </location>
</feature>
<accession>A0A5B1CCU7</accession>
<dbReference type="InterPro" id="IPR028976">
    <property type="entry name" value="CheC-like_sf"/>
</dbReference>
<evidence type="ECO:0000256" key="1">
    <source>
        <dbReference type="ARBA" id="ARBA00022500"/>
    </source>
</evidence>
<proteinExistence type="predicted"/>
<evidence type="ECO:0000259" key="2">
    <source>
        <dbReference type="Pfam" id="PF13690"/>
    </source>
</evidence>
<dbReference type="PANTHER" id="PTHR39452:SF1">
    <property type="entry name" value="CHEY-P PHOSPHATASE CHEX"/>
    <property type="match status" value="1"/>
</dbReference>
<dbReference type="SUPFAM" id="SSF103039">
    <property type="entry name" value="CheC-like"/>
    <property type="match status" value="1"/>
</dbReference>
<comment type="caution">
    <text evidence="3">The sequence shown here is derived from an EMBL/GenBank/DDBJ whole genome shotgun (WGS) entry which is preliminary data.</text>
</comment>
<dbReference type="GO" id="GO:0006935">
    <property type="term" value="P:chemotaxis"/>
    <property type="evidence" value="ECO:0007669"/>
    <property type="project" value="UniProtKB-KW"/>
</dbReference>
<evidence type="ECO:0000313" key="3">
    <source>
        <dbReference type="EMBL" id="KAA1257785.1"/>
    </source>
</evidence>
<reference evidence="3 4" key="1">
    <citation type="submission" date="2019-08" db="EMBL/GenBank/DDBJ databases">
        <title>Deep-cultivation of Planctomycetes and their phenomic and genomic characterization uncovers novel biology.</title>
        <authorList>
            <person name="Wiegand S."/>
            <person name="Jogler M."/>
            <person name="Boedeker C."/>
            <person name="Pinto D."/>
            <person name="Vollmers J."/>
            <person name="Rivas-Marin E."/>
            <person name="Kohn T."/>
            <person name="Peeters S.H."/>
            <person name="Heuer A."/>
            <person name="Rast P."/>
            <person name="Oberbeckmann S."/>
            <person name="Bunk B."/>
            <person name="Jeske O."/>
            <person name="Meyerdierks A."/>
            <person name="Storesund J.E."/>
            <person name="Kallscheuer N."/>
            <person name="Luecker S."/>
            <person name="Lage O.M."/>
            <person name="Pohl T."/>
            <person name="Merkel B.J."/>
            <person name="Hornburger P."/>
            <person name="Mueller R.-W."/>
            <person name="Bruemmer F."/>
            <person name="Labrenz M."/>
            <person name="Spormann A.M."/>
            <person name="Op Den Camp H."/>
            <person name="Overmann J."/>
            <person name="Amann R."/>
            <person name="Jetten M.S.M."/>
            <person name="Mascher T."/>
            <person name="Medema M.H."/>
            <person name="Devos D.P."/>
            <person name="Kaster A.-K."/>
            <person name="Ovreas L."/>
            <person name="Rohde M."/>
            <person name="Galperin M.Y."/>
            <person name="Jogler C."/>
        </authorList>
    </citation>
    <scope>NUCLEOTIDE SEQUENCE [LARGE SCALE GENOMIC DNA]</scope>
    <source>
        <strain evidence="3 4">LF1</strain>
    </source>
</reference>
<sequence>MTLCIDTETTVIDSIDESIREVFEMMADAVLVREGERCRVTNNQYKIDAATNGISVVMGLTGGLKGSVSLSMSDEAAMRWATALIDHQASEIDETVLDAIGELGNMVVGGAKRRLSDFALKMSLPSVIRVGVDGIAFPQSGSSIAVGYQYAGSTITVLTALQAHC</sequence>
<keyword evidence="3" id="KW-0378">Hydrolase</keyword>
<gene>
    <name evidence="3" type="primary">cheX</name>
    <name evidence="3" type="ORF">LF1_02750</name>
</gene>
<protein>
    <submittedName>
        <fullName evidence="3">CheY-P phosphatase CheX</fullName>
        <ecNumber evidence="3">3.-.-.-</ecNumber>
    </submittedName>
</protein>
<dbReference type="PANTHER" id="PTHR39452">
    <property type="entry name" value="CHEY-P PHOSPHATASE CHEX"/>
    <property type="match status" value="1"/>
</dbReference>
<dbReference type="InterPro" id="IPR038756">
    <property type="entry name" value="CheX-like"/>
</dbReference>
<dbReference type="Pfam" id="PF13690">
    <property type="entry name" value="CheX"/>
    <property type="match status" value="1"/>
</dbReference>